<keyword evidence="16" id="KW-1185">Reference proteome</keyword>
<keyword evidence="8 9" id="KW-0998">Cell outer membrane</keyword>
<dbReference type="InterPro" id="IPR012910">
    <property type="entry name" value="Plug_dom"/>
</dbReference>
<evidence type="ECO:0000256" key="8">
    <source>
        <dbReference type="ARBA" id="ARBA00023237"/>
    </source>
</evidence>
<dbReference type="InterPro" id="IPR000531">
    <property type="entry name" value="Beta-barrel_TonB"/>
</dbReference>
<evidence type="ECO:0000256" key="4">
    <source>
        <dbReference type="ARBA" id="ARBA00022692"/>
    </source>
</evidence>
<dbReference type="GO" id="GO:0009279">
    <property type="term" value="C:cell outer membrane"/>
    <property type="evidence" value="ECO:0007669"/>
    <property type="project" value="UniProtKB-SubCell"/>
</dbReference>
<dbReference type="InterPro" id="IPR037066">
    <property type="entry name" value="Plug_dom_sf"/>
</dbReference>
<evidence type="ECO:0000256" key="5">
    <source>
        <dbReference type="ARBA" id="ARBA00022729"/>
    </source>
</evidence>
<dbReference type="AlphaFoldDB" id="A0A5C9A4I2"/>
<evidence type="ECO:0000256" key="10">
    <source>
        <dbReference type="PROSITE-ProRule" id="PRU10144"/>
    </source>
</evidence>
<protein>
    <submittedName>
        <fullName evidence="15">TonB-dependent receptor</fullName>
    </submittedName>
</protein>
<comment type="caution">
    <text evidence="15">The sequence shown here is derived from an EMBL/GenBank/DDBJ whole genome shotgun (WGS) entry which is preliminary data.</text>
</comment>
<keyword evidence="3 9" id="KW-1134">Transmembrane beta strand</keyword>
<dbReference type="InterPro" id="IPR039426">
    <property type="entry name" value="TonB-dep_rcpt-like"/>
</dbReference>
<feature type="domain" description="TonB-dependent receptor plug" evidence="14">
    <location>
        <begin position="64"/>
        <end position="173"/>
    </location>
</feature>
<feature type="chain" id="PRO_5022975407" evidence="12">
    <location>
        <begin position="40"/>
        <end position="989"/>
    </location>
</feature>
<dbReference type="InterPro" id="IPR036942">
    <property type="entry name" value="Beta-barrel_TonB_sf"/>
</dbReference>
<accession>A0A5C9A4I2</accession>
<dbReference type="SUPFAM" id="SSF56935">
    <property type="entry name" value="Porins"/>
    <property type="match status" value="1"/>
</dbReference>
<comment type="similarity">
    <text evidence="9 11">Belongs to the TonB-dependent receptor family.</text>
</comment>
<keyword evidence="7 9" id="KW-0472">Membrane</keyword>
<keyword evidence="2 9" id="KW-0813">Transport</keyword>
<dbReference type="PROSITE" id="PS01156">
    <property type="entry name" value="TONB_DEPENDENT_REC_2"/>
    <property type="match status" value="1"/>
</dbReference>
<feature type="domain" description="TonB-dependent receptor-like beta-barrel" evidence="13">
    <location>
        <begin position="413"/>
        <end position="946"/>
    </location>
</feature>
<keyword evidence="4 9" id="KW-0812">Transmembrane</keyword>
<proteinExistence type="inferred from homology"/>
<dbReference type="OrthoDB" id="9805434at2"/>
<gene>
    <name evidence="15" type="ORF">FVW59_03205</name>
</gene>
<evidence type="ECO:0000256" key="6">
    <source>
        <dbReference type="ARBA" id="ARBA00023077"/>
    </source>
</evidence>
<dbReference type="Pfam" id="PF07715">
    <property type="entry name" value="Plug"/>
    <property type="match status" value="1"/>
</dbReference>
<evidence type="ECO:0000256" key="9">
    <source>
        <dbReference type="PROSITE-ProRule" id="PRU01360"/>
    </source>
</evidence>
<dbReference type="Proteomes" id="UP000321933">
    <property type="component" value="Unassembled WGS sequence"/>
</dbReference>
<dbReference type="InterPro" id="IPR010917">
    <property type="entry name" value="TonB_rcpt_CS"/>
</dbReference>
<comment type="subcellular location">
    <subcellularLocation>
        <location evidence="1 9">Cell outer membrane</location>
        <topology evidence="1 9">Multi-pass membrane protein</topology>
    </subcellularLocation>
</comment>
<organism evidence="15 16">
    <name type="scientific">Parahaliea aestuarii</name>
    <dbReference type="NCBI Taxonomy" id="1852021"/>
    <lineage>
        <taxon>Bacteria</taxon>
        <taxon>Pseudomonadati</taxon>
        <taxon>Pseudomonadota</taxon>
        <taxon>Gammaproteobacteria</taxon>
        <taxon>Cellvibrionales</taxon>
        <taxon>Halieaceae</taxon>
        <taxon>Parahaliea</taxon>
    </lineage>
</organism>
<feature type="signal peptide" evidence="12">
    <location>
        <begin position="1"/>
        <end position="39"/>
    </location>
</feature>
<feature type="short sequence motif" description="TonB C-terminal box" evidence="10">
    <location>
        <begin position="972"/>
        <end position="989"/>
    </location>
</feature>
<dbReference type="Gene3D" id="2.170.130.10">
    <property type="entry name" value="TonB-dependent receptor, plug domain"/>
    <property type="match status" value="1"/>
</dbReference>
<sequence>MSGRKPVETVRVRGQRALPALMPLPLAVMMAVNANAVFAQSGADAALEEVVVTGSRLARGNEVSPSPVTTVDAGEIEARGTIRVEDMLNVLPQVSPSETASKANEATGTATVDLRGLGAERTLVLVNGRRLPMGSPIAPAADLNQVPSQLVERVEVLTGGASAVYGADAVAGVVNFILKDDFEGIEVDLQYGGYQTGNENDNIESVLREFDQPVPGSTYDGESYNISIMAGLNADDGRGNITGYFTYRKQDAVLQGERIGSACGLGTRNNGTQYTCAGSSTTNPARFINGGPVANPFDFTLADDGSARPFENPQDTYNFAPLNNYIQPNERWSFGAIGHYDINEHVEAYGEFGYTTNEIVDQIAPAGIFAGQTDSINCDNPFLSDEQRDIICTANGFSGSDDAPLNIARRNVEGGGRMNTVEHSSFRLVGGLRGDINDVWSYDISAQYAEVEYSDQAANFFNINLVENALEVRIDPATGLPACQVAIDGIDTNCVPYNPFQLGGVTQEALDYVQAPGFREGFVKQKVFMGSLTGDLGAYGVTSPWADEGLMTVVGLEYRKDELSQTNDFLTRSGALGNPRADVSGAIPVTEFFAEVQMPLVQDAPGVQDLSVTGAYRFSDYEDTTGTQSTYAFGASYAPNMDIRFRAQYQRATRSPNPLELFAPNNRFEFNLPELANGTFDPCSGPNPARSAEDCARTGVTGAQYGQVADSIGGQFNNLQGGNEDLDVETSDTYTFGVVFTPDFIENLTVSVDYFQIEVEDFIATVPEQTALNNCLDSGDSFFCSLIQRDPVNGRLWGNENAYVIATNVNTGSLETSGFDISAAYGFDIGSLGSVRVNYIATVLDTLEKIPLPGEAAIDCVDYFSSNRAQCGVSSPEYRHQMPIIWMAPWSDIEARLTWRHFGEVDLLGTDGNATSERLAARDYFDLAVTGMITENIDFRVGVNNIFDRQPPLSNQVGGAGGSYGTGNTFPGVYDALGRFLFVGTTLRF</sequence>
<evidence type="ECO:0000256" key="7">
    <source>
        <dbReference type="ARBA" id="ARBA00023136"/>
    </source>
</evidence>
<evidence type="ECO:0000256" key="11">
    <source>
        <dbReference type="RuleBase" id="RU003357"/>
    </source>
</evidence>
<dbReference type="PROSITE" id="PS52016">
    <property type="entry name" value="TONB_DEPENDENT_REC_3"/>
    <property type="match status" value="1"/>
</dbReference>
<evidence type="ECO:0000256" key="2">
    <source>
        <dbReference type="ARBA" id="ARBA00022448"/>
    </source>
</evidence>
<dbReference type="EMBL" id="VRYZ01000001">
    <property type="protein sequence ID" value="TXS94924.1"/>
    <property type="molecule type" value="Genomic_DNA"/>
</dbReference>
<dbReference type="PANTHER" id="PTHR47234:SF2">
    <property type="entry name" value="TONB-DEPENDENT RECEPTOR"/>
    <property type="match status" value="1"/>
</dbReference>
<keyword evidence="5 12" id="KW-0732">Signal</keyword>
<evidence type="ECO:0000313" key="15">
    <source>
        <dbReference type="EMBL" id="TXS94924.1"/>
    </source>
</evidence>
<evidence type="ECO:0000259" key="13">
    <source>
        <dbReference type="Pfam" id="PF00593"/>
    </source>
</evidence>
<evidence type="ECO:0000256" key="3">
    <source>
        <dbReference type="ARBA" id="ARBA00022452"/>
    </source>
</evidence>
<dbReference type="PANTHER" id="PTHR47234">
    <property type="match status" value="1"/>
</dbReference>
<evidence type="ECO:0000256" key="1">
    <source>
        <dbReference type="ARBA" id="ARBA00004571"/>
    </source>
</evidence>
<dbReference type="Pfam" id="PF00593">
    <property type="entry name" value="TonB_dep_Rec_b-barrel"/>
    <property type="match status" value="1"/>
</dbReference>
<keyword evidence="6 11" id="KW-0798">TonB box</keyword>
<name>A0A5C9A4I2_9GAMM</name>
<evidence type="ECO:0000313" key="16">
    <source>
        <dbReference type="Proteomes" id="UP000321933"/>
    </source>
</evidence>
<dbReference type="Gene3D" id="2.40.170.20">
    <property type="entry name" value="TonB-dependent receptor, beta-barrel domain"/>
    <property type="match status" value="1"/>
</dbReference>
<reference evidence="15 16" key="1">
    <citation type="submission" date="2019-08" db="EMBL/GenBank/DDBJ databases">
        <title>Parahaliea maris sp. nov., isolated from the surface seawater.</title>
        <authorList>
            <person name="Liu Y."/>
        </authorList>
    </citation>
    <scope>NUCLEOTIDE SEQUENCE [LARGE SCALE GENOMIC DNA]</scope>
    <source>
        <strain evidence="15 16">S2-26</strain>
    </source>
</reference>
<evidence type="ECO:0000256" key="12">
    <source>
        <dbReference type="SAM" id="SignalP"/>
    </source>
</evidence>
<evidence type="ECO:0000259" key="14">
    <source>
        <dbReference type="Pfam" id="PF07715"/>
    </source>
</evidence>
<keyword evidence="15" id="KW-0675">Receptor</keyword>